<dbReference type="Proteomes" id="UP000217334">
    <property type="component" value="Chromosome"/>
</dbReference>
<gene>
    <name evidence="2" type="ORF">CGC59_11915</name>
</gene>
<keyword evidence="1" id="KW-0472">Membrane</keyword>
<organism evidence="2 3">
    <name type="scientific">Capnocytophaga sputigena</name>
    <dbReference type="NCBI Taxonomy" id="1019"/>
    <lineage>
        <taxon>Bacteria</taxon>
        <taxon>Pseudomonadati</taxon>
        <taxon>Bacteroidota</taxon>
        <taxon>Flavobacteriia</taxon>
        <taxon>Flavobacteriales</taxon>
        <taxon>Flavobacteriaceae</taxon>
        <taxon>Capnocytophaga</taxon>
    </lineage>
</organism>
<accession>A0A250F6R6</accession>
<dbReference type="EMBL" id="CP022383">
    <property type="protein sequence ID" value="ATA80829.1"/>
    <property type="molecule type" value="Genomic_DNA"/>
</dbReference>
<evidence type="ECO:0000313" key="2">
    <source>
        <dbReference type="EMBL" id="ATA80829.1"/>
    </source>
</evidence>
<evidence type="ECO:0000313" key="3">
    <source>
        <dbReference type="Proteomes" id="UP000217334"/>
    </source>
</evidence>
<feature type="transmembrane region" description="Helical" evidence="1">
    <location>
        <begin position="52"/>
        <end position="70"/>
    </location>
</feature>
<proteinExistence type="predicted"/>
<keyword evidence="1" id="KW-1133">Transmembrane helix</keyword>
<keyword evidence="1" id="KW-0812">Transmembrane</keyword>
<reference evidence="3" key="1">
    <citation type="submission" date="2017-06" db="EMBL/GenBank/DDBJ databases">
        <title>Capnocytophaga spp. assemblies.</title>
        <authorList>
            <person name="Gulvik C.A."/>
        </authorList>
    </citation>
    <scope>NUCLEOTIDE SEQUENCE [LARGE SCALE GENOMIC DNA]</scope>
    <source>
        <strain evidence="3">H4486</strain>
    </source>
</reference>
<dbReference type="AlphaFoldDB" id="A0A250F6R6"/>
<sequence length="128" mass="14855">MRKHIIKLFALSYIVPFAGKKRSFTRSANIILPLILIGGLIVCAELYSWLYILLPLLAVACFFGFGYFHFCPLTDKDFPLLDDIQRWQYEAFQRRVTPEPKSYNAQWVLWVNPLAIAITLTILFTLIL</sequence>
<feature type="transmembrane region" description="Helical" evidence="1">
    <location>
        <begin position="30"/>
        <end position="47"/>
    </location>
</feature>
<name>A0A250F6R6_CAPSP</name>
<protein>
    <submittedName>
        <fullName evidence="2">Uncharacterized protein</fullName>
    </submittedName>
</protein>
<feature type="transmembrane region" description="Helical" evidence="1">
    <location>
        <begin position="107"/>
        <end position="127"/>
    </location>
</feature>
<evidence type="ECO:0000256" key="1">
    <source>
        <dbReference type="SAM" id="Phobius"/>
    </source>
</evidence>